<dbReference type="Gene3D" id="1.10.260.40">
    <property type="entry name" value="lambda repressor-like DNA-binding domains"/>
    <property type="match status" value="1"/>
</dbReference>
<feature type="domain" description="HTH cro/C1-type" evidence="5">
    <location>
        <begin position="49"/>
        <end position="92"/>
    </location>
</feature>
<keyword evidence="2 6" id="KW-0238">DNA-binding</keyword>
<comment type="interaction">
    <interactant intactId="EBI-10066154">
        <id>Q72E96</id>
    </interactant>
    <interactant intactId="EBI-10066148">
        <id>Q726Y3</id>
        <label>DVU_2973</label>
    </interactant>
    <organismsDiffer>false</organismsDiffer>
    <experiments>2</experiments>
</comment>
<evidence type="ECO:0000313" key="6">
    <source>
        <dbReference type="EMBL" id="AAS95163.1"/>
    </source>
</evidence>
<dbReference type="IntAct" id="Q72E96">
    <property type="interactions" value="1"/>
</dbReference>
<keyword evidence="7" id="KW-1185">Reference proteome</keyword>
<proteinExistence type="evidence at protein level"/>
<feature type="region of interest" description="Disordered" evidence="4">
    <location>
        <begin position="1"/>
        <end position="22"/>
    </location>
</feature>
<dbReference type="Pfam" id="PF07022">
    <property type="entry name" value="Phage_CI_repr"/>
    <property type="match status" value="1"/>
</dbReference>
<dbReference type="PANTHER" id="PTHR40661:SF3">
    <property type="entry name" value="FELS-1 PROPHAGE TRANSCRIPTIONAL REGULATOR"/>
    <property type="match status" value="1"/>
</dbReference>
<organism evidence="6 7">
    <name type="scientific">Nitratidesulfovibrio vulgaris (strain ATCC 29579 / DSM 644 / CCUG 34227 / NCIMB 8303 / VKM B-1760 / Hildenborough)</name>
    <name type="common">Desulfovibrio vulgaris</name>
    <dbReference type="NCBI Taxonomy" id="882"/>
    <lineage>
        <taxon>Bacteria</taxon>
        <taxon>Pseudomonadati</taxon>
        <taxon>Thermodesulfobacteriota</taxon>
        <taxon>Desulfovibrionia</taxon>
        <taxon>Desulfovibrionales</taxon>
        <taxon>Desulfovibrionaceae</taxon>
        <taxon>Nitratidesulfovibrio</taxon>
    </lineage>
</organism>
<evidence type="ECO:0000256" key="2">
    <source>
        <dbReference type="ARBA" id="ARBA00023125"/>
    </source>
</evidence>
<gene>
    <name evidence="6" type="ordered locus">DVU_0682</name>
</gene>
<dbReference type="eggNOG" id="COG2932">
    <property type="taxonomic scope" value="Bacteria"/>
</dbReference>
<dbReference type="STRING" id="882.DVU_0682"/>
<dbReference type="PROSITE" id="PS50943">
    <property type="entry name" value="HTH_CROC1"/>
    <property type="match status" value="1"/>
</dbReference>
<dbReference type="Pfam" id="PF00717">
    <property type="entry name" value="Peptidase_S24"/>
    <property type="match status" value="1"/>
</dbReference>
<dbReference type="GO" id="GO:0045892">
    <property type="term" value="P:negative regulation of DNA-templated transcription"/>
    <property type="evidence" value="ECO:0007669"/>
    <property type="project" value="InterPro"/>
</dbReference>
<protein>
    <submittedName>
        <fullName evidence="6">DNA-binding protein, putative</fullName>
    </submittedName>
</protein>
<dbReference type="PaxDb" id="882-DVU_0682"/>
<keyword evidence="3" id="KW-0804">Transcription</keyword>
<dbReference type="OrthoDB" id="5455126at2"/>
<dbReference type="CDD" id="cd06529">
    <property type="entry name" value="S24_LexA-like"/>
    <property type="match status" value="1"/>
</dbReference>
<dbReference type="KEGG" id="dvu:DVU_0682"/>
<dbReference type="CDD" id="cd00093">
    <property type="entry name" value="HTH_XRE"/>
    <property type="match status" value="1"/>
</dbReference>
<dbReference type="InterPro" id="IPR001387">
    <property type="entry name" value="Cro/C1-type_HTH"/>
</dbReference>
<dbReference type="InterPro" id="IPR039418">
    <property type="entry name" value="LexA-like"/>
</dbReference>
<feature type="compositionally biased region" description="Basic and acidic residues" evidence="4">
    <location>
        <begin position="7"/>
        <end position="16"/>
    </location>
</feature>
<evidence type="ECO:0000256" key="4">
    <source>
        <dbReference type="SAM" id="MobiDB-lite"/>
    </source>
</evidence>
<evidence type="ECO:0000256" key="3">
    <source>
        <dbReference type="ARBA" id="ARBA00023163"/>
    </source>
</evidence>
<dbReference type="Gene3D" id="2.10.109.10">
    <property type="entry name" value="Umud Fragment, subunit A"/>
    <property type="match status" value="1"/>
</dbReference>
<evidence type="ECO:0000256" key="1">
    <source>
        <dbReference type="ARBA" id="ARBA00023015"/>
    </source>
</evidence>
<keyword evidence="1" id="KW-0805">Transcription regulation</keyword>
<dbReference type="PhylomeDB" id="Q72E96"/>
<dbReference type="HOGENOM" id="CLU_066192_1_7_7"/>
<evidence type="ECO:0000259" key="5">
    <source>
        <dbReference type="PROSITE" id="PS50943"/>
    </source>
</evidence>
<dbReference type="Proteomes" id="UP000002194">
    <property type="component" value="Chromosome"/>
</dbReference>
<dbReference type="SUPFAM" id="SSF51306">
    <property type="entry name" value="LexA/Signal peptidase"/>
    <property type="match status" value="1"/>
</dbReference>
<dbReference type="InterPro" id="IPR015927">
    <property type="entry name" value="Peptidase_S24_S26A/B/C"/>
</dbReference>
<dbReference type="EnsemblBacteria" id="AAS95163">
    <property type="protein sequence ID" value="AAS95163"/>
    <property type="gene ID" value="DVU_0682"/>
</dbReference>
<accession>Q72E96</accession>
<dbReference type="PANTHER" id="PTHR40661">
    <property type="match status" value="1"/>
</dbReference>
<dbReference type="SUPFAM" id="SSF47413">
    <property type="entry name" value="lambda repressor-like DNA-binding domains"/>
    <property type="match status" value="1"/>
</dbReference>
<name>Q72E96_NITV2</name>
<dbReference type="AlphaFoldDB" id="Q72E96"/>
<evidence type="ECO:0000313" key="7">
    <source>
        <dbReference type="Proteomes" id="UP000002194"/>
    </source>
</evidence>
<dbReference type="GO" id="GO:0003677">
    <property type="term" value="F:DNA binding"/>
    <property type="evidence" value="ECO:0007669"/>
    <property type="project" value="UniProtKB-KW"/>
</dbReference>
<dbReference type="InterPro" id="IPR010982">
    <property type="entry name" value="Lambda_DNA-bd_dom_sf"/>
</dbReference>
<reference evidence="6 7" key="1">
    <citation type="journal article" date="2004" name="Nat. Biotechnol.">
        <title>The genome sequence of the anaerobic, sulfate-reducing bacterium Desulfovibrio vulgaris Hildenborough.</title>
        <authorList>
            <person name="Heidelberg J.F."/>
            <person name="Seshadri R."/>
            <person name="Haveman S.A."/>
            <person name="Hemme C.L."/>
            <person name="Paulsen I.T."/>
            <person name="Kolonay J.F."/>
            <person name="Eisen J.A."/>
            <person name="Ward N."/>
            <person name="Methe B."/>
            <person name="Brinkac L.M."/>
            <person name="Daugherty S.C."/>
            <person name="Deboy R.T."/>
            <person name="Dodson R.J."/>
            <person name="Durkin A.S."/>
            <person name="Madupu R."/>
            <person name="Nelson W.C."/>
            <person name="Sullivan S.A."/>
            <person name="Fouts D."/>
            <person name="Haft D.H."/>
            <person name="Selengut J."/>
            <person name="Peterson J.D."/>
            <person name="Davidsen T.M."/>
            <person name="Zafar N."/>
            <person name="Zhou L."/>
            <person name="Radune D."/>
            <person name="Dimitrov G."/>
            <person name="Hance M."/>
            <person name="Tran K."/>
            <person name="Khouri H."/>
            <person name="Gill J."/>
            <person name="Utterback T.R."/>
            <person name="Feldblyum T.V."/>
            <person name="Wall J.D."/>
            <person name="Voordouw G."/>
            <person name="Fraser C.M."/>
        </authorList>
    </citation>
    <scope>NUCLEOTIDE SEQUENCE [LARGE SCALE GENOMIC DNA]</scope>
    <source>
        <strain evidence="7">ATCC 29579 / DSM 644 / NCIMB 8303 / VKM B-1760 / Hildenborough</strain>
    </source>
</reference>
<dbReference type="PATRIC" id="fig|882.5.peg.636"/>
<dbReference type="InterPro" id="IPR010744">
    <property type="entry name" value="Phage_CI_N"/>
</dbReference>
<dbReference type="InterPro" id="IPR036286">
    <property type="entry name" value="LexA/Signal_pep-like_sf"/>
</dbReference>
<sequence length="262" mass="29092">MVARIPYRREHSDQRRCPGPRPGFAARRKALSTFDEVFERIKLATNTRTQVELAEVLDIRQSSISDAKRRNSVPSDWYMKLFEKFGLNPDWLKKGSGPMYLRTDQGYEPLDAPVAGLVLEDPARYGDPDAKSSVATVFAMGCAVDENGVSQPLTAIAKLAVPQSFAAPGTQIVRVDAGAMEPVIGKGAFVGIDTTQKNIVSGELYGVFMPFEGVAIKRVFLDAANARFILRTENPTHPEQYLPIDQHADRIFGRIVWVLQRI</sequence>
<dbReference type="EMBL" id="AE017285">
    <property type="protein sequence ID" value="AAS95163.1"/>
    <property type="molecule type" value="Genomic_DNA"/>
</dbReference>